<protein>
    <submittedName>
        <fullName evidence="2">Uncharacterized protein</fullName>
    </submittedName>
</protein>
<reference evidence="2" key="1">
    <citation type="submission" date="2015-12" db="EMBL/GenBank/DDBJ databases">
        <title>De novo transcriptome assembly of four potential Pierce s Disease insect vectors from Arizona vineyards.</title>
        <authorList>
            <person name="Tassone E.E."/>
        </authorList>
    </citation>
    <scope>NUCLEOTIDE SEQUENCE</scope>
</reference>
<dbReference type="EMBL" id="GEDC01024856">
    <property type="protein sequence ID" value="JAS12442.1"/>
    <property type="molecule type" value="Transcribed_RNA"/>
</dbReference>
<keyword evidence="1" id="KW-0472">Membrane</keyword>
<name>A0A1B6CG78_9HEMI</name>
<gene>
    <name evidence="2" type="ORF">g.1925</name>
</gene>
<sequence length="173" mass="21172">MLIKTYVVWFYFYLFYILFGFSVCCKHIDYELESSKYIHNRLINLGITIKDRLLDPRTDKDESLMLKLYQYHNLLLEIYEFLRRKDVVEHSKGVKIYKTLIKENGFPPFINMVIDYDYIRNFHNWREEIEMVNIKSYIKEIQKIWEKIQSISKGEDVKESIYYDFSSENENLL</sequence>
<accession>A0A1B6CG78</accession>
<keyword evidence="1" id="KW-0812">Transmembrane</keyword>
<keyword evidence="1" id="KW-1133">Transmembrane helix</keyword>
<evidence type="ECO:0000256" key="1">
    <source>
        <dbReference type="SAM" id="Phobius"/>
    </source>
</evidence>
<organism evidence="2">
    <name type="scientific">Clastoptera arizonana</name>
    <name type="common">Arizona spittle bug</name>
    <dbReference type="NCBI Taxonomy" id="38151"/>
    <lineage>
        <taxon>Eukaryota</taxon>
        <taxon>Metazoa</taxon>
        <taxon>Ecdysozoa</taxon>
        <taxon>Arthropoda</taxon>
        <taxon>Hexapoda</taxon>
        <taxon>Insecta</taxon>
        <taxon>Pterygota</taxon>
        <taxon>Neoptera</taxon>
        <taxon>Paraneoptera</taxon>
        <taxon>Hemiptera</taxon>
        <taxon>Auchenorrhyncha</taxon>
        <taxon>Cercopoidea</taxon>
        <taxon>Clastopteridae</taxon>
        <taxon>Clastoptera</taxon>
    </lineage>
</organism>
<evidence type="ECO:0000313" key="2">
    <source>
        <dbReference type="EMBL" id="JAS12442.1"/>
    </source>
</evidence>
<dbReference type="AlphaFoldDB" id="A0A1B6CG78"/>
<proteinExistence type="predicted"/>
<feature type="transmembrane region" description="Helical" evidence="1">
    <location>
        <begin position="6"/>
        <end position="25"/>
    </location>
</feature>